<dbReference type="GO" id="GO:0006508">
    <property type="term" value="P:proteolysis"/>
    <property type="evidence" value="ECO:0007669"/>
    <property type="project" value="UniProtKB-KW"/>
</dbReference>
<dbReference type="GO" id="GO:1990380">
    <property type="term" value="F:K48-linked deubiquitinase activity"/>
    <property type="evidence" value="ECO:0007669"/>
    <property type="project" value="InterPro"/>
</dbReference>
<organism evidence="4 5">
    <name type="scientific">Carpediemonas membranifera</name>
    <dbReference type="NCBI Taxonomy" id="201153"/>
    <lineage>
        <taxon>Eukaryota</taxon>
        <taxon>Metamonada</taxon>
        <taxon>Carpediemonas-like organisms</taxon>
        <taxon>Carpediemonas</taxon>
    </lineage>
</organism>
<dbReference type="Pfam" id="PF13898">
    <property type="entry name" value="MINDY-3_4_CD"/>
    <property type="match status" value="1"/>
</dbReference>
<dbReference type="PANTHER" id="PTHR12473:SF8">
    <property type="entry name" value="UBIQUITIN CARBOXYL-TERMINAL HYDROLASE MINDY-4-RELATED"/>
    <property type="match status" value="1"/>
</dbReference>
<evidence type="ECO:0000313" key="5">
    <source>
        <dbReference type="Proteomes" id="UP000717585"/>
    </source>
</evidence>
<proteinExistence type="inferred from homology"/>
<keyword evidence="5" id="KW-1185">Reference proteome</keyword>
<dbReference type="OrthoDB" id="10263628at2759"/>
<dbReference type="InterPro" id="IPR025257">
    <property type="entry name" value="MINDY-3/4_CD"/>
</dbReference>
<gene>
    <name evidence="4" type="ORF">J8273_2066</name>
</gene>
<evidence type="ECO:0000259" key="3">
    <source>
        <dbReference type="SMART" id="SM01174"/>
    </source>
</evidence>
<evidence type="ECO:0000256" key="2">
    <source>
        <dbReference type="SAM" id="MobiDB-lite"/>
    </source>
</evidence>
<dbReference type="AlphaFoldDB" id="A0A8J6AZX5"/>
<name>A0A8J6AZX5_9EUKA</name>
<dbReference type="GO" id="GO:0071108">
    <property type="term" value="P:protein K48-linked deubiquitination"/>
    <property type="evidence" value="ECO:0007669"/>
    <property type="project" value="InterPro"/>
</dbReference>
<protein>
    <recommendedName>
        <fullName evidence="3">Deubiquitinating enzyme MINDY-3/4 conserved domain-containing protein</fullName>
    </recommendedName>
</protein>
<comment type="caution">
    <text evidence="4">The sequence shown here is derived from an EMBL/GenBank/DDBJ whole genome shotgun (WGS) entry which is preliminary data.</text>
</comment>
<evidence type="ECO:0000256" key="1">
    <source>
        <dbReference type="ARBA" id="ARBA00011074"/>
    </source>
</evidence>
<dbReference type="SMART" id="SM01174">
    <property type="entry name" value="DUF4205"/>
    <property type="match status" value="1"/>
</dbReference>
<accession>A0A8J6AZX5</accession>
<reference evidence="4" key="1">
    <citation type="submission" date="2021-05" db="EMBL/GenBank/DDBJ databases">
        <title>A free-living protist that lacks canonical eukaryotic 1 DNA replication and segregation systems.</title>
        <authorList>
            <person name="Salas-Leiva D.E."/>
            <person name="Tromer E.C."/>
            <person name="Curtis B.A."/>
            <person name="Jerlstrom-Hultqvist J."/>
            <person name="Kolisko M."/>
            <person name="Yi Z."/>
            <person name="Salas-Leiva J.S."/>
            <person name="Gallot-Lavallee L."/>
            <person name="Kops G.J.P.L."/>
            <person name="Archibald J.M."/>
            <person name="Simpson A.G.B."/>
            <person name="Roger A.J."/>
        </authorList>
    </citation>
    <scope>NUCLEOTIDE SEQUENCE</scope>
    <source>
        <strain evidence="4">BICM</strain>
    </source>
</reference>
<dbReference type="InterPro" id="IPR039785">
    <property type="entry name" value="MINY3/4"/>
</dbReference>
<comment type="similarity">
    <text evidence="1">Belongs to the MINDY deubiquitinase family. FAM188 subfamily.</text>
</comment>
<feature type="compositionally biased region" description="Basic residues" evidence="2">
    <location>
        <begin position="77"/>
        <end position="86"/>
    </location>
</feature>
<feature type="region of interest" description="Disordered" evidence="2">
    <location>
        <begin position="77"/>
        <end position="98"/>
    </location>
</feature>
<sequence>MDPAAEDFAQEIIREYLAVHHLKDLRAQFDAAVPRTNKMTRHDICNSLGIGKTYSAMKEAKNATLLAALTSQGLRRVKAANARRKPQSPPPRAEPEDMLFSKPVFSRPHTAAPRQSAPVSSDVIFEDVVEDVASLGLIDGNIQPGIHRTSSLSFATDPHTVSFGHMQDLSDIDLTLARQALFGKATGQFPASWHGGFPTYKDVLGSTADSVWWGLYQQEGGPCGVVACVQAMLIRKLFFHPNPVPMKTERYGQLTDAFTGAIADILLTAAGVSPSSTRKQTRLNGQVVLIVPKSLNANVPSPLHRPSLFSVVQPTAVSDLEAAVRTYGAFFRATDSSAIMSLTLSAVLSRGPENVMSDADEGTTPGLIGTHDYCTQGLVHLLLTGSAVSGVHDGNQDFDGYILHGIGRRGPVGVLTIYEHHGHMAVGPRMKYPETPVWVVFNESHYSVLWLKPEAHQMLVTKNYFMGQHRCFIYFDPLAHDPEYYQVDTDVGSDTPDGFVESLIHTLTGNCRFEWVVGEKLL</sequence>
<dbReference type="Proteomes" id="UP000717585">
    <property type="component" value="Unassembled WGS sequence"/>
</dbReference>
<dbReference type="GO" id="GO:0004843">
    <property type="term" value="F:cysteine-type deubiquitinase activity"/>
    <property type="evidence" value="ECO:0007669"/>
    <property type="project" value="UniProtKB-EC"/>
</dbReference>
<evidence type="ECO:0000313" key="4">
    <source>
        <dbReference type="EMBL" id="KAG9396335.1"/>
    </source>
</evidence>
<dbReference type="PANTHER" id="PTHR12473">
    <property type="entry name" value="UBIQUITIN CARBOXYL-TERMINAL HYDROLASE MINDY-4-RELATED"/>
    <property type="match status" value="1"/>
</dbReference>
<feature type="domain" description="Deubiquitinating enzyme MINDY-3/4 conserved" evidence="3">
    <location>
        <begin position="178"/>
        <end position="509"/>
    </location>
</feature>
<dbReference type="EMBL" id="JAHDYR010000006">
    <property type="protein sequence ID" value="KAG9396335.1"/>
    <property type="molecule type" value="Genomic_DNA"/>
</dbReference>